<gene>
    <name evidence="5" type="ORF">ISF6_4534</name>
</gene>
<dbReference type="InterPro" id="IPR051011">
    <property type="entry name" value="Metal_resp_trans_reg"/>
</dbReference>
<dbReference type="EMBL" id="BBYR01000007">
    <property type="protein sequence ID" value="GAP34359.1"/>
    <property type="molecule type" value="Genomic_DNA"/>
</dbReference>
<organism evidence="5 6">
    <name type="scientific">Piscinibacter sakaiensis</name>
    <name type="common">Ideonella sakaiensis</name>
    <dbReference type="NCBI Taxonomy" id="1547922"/>
    <lineage>
        <taxon>Bacteria</taxon>
        <taxon>Pseudomonadati</taxon>
        <taxon>Pseudomonadota</taxon>
        <taxon>Betaproteobacteria</taxon>
        <taxon>Burkholderiales</taxon>
        <taxon>Sphaerotilaceae</taxon>
        <taxon>Piscinibacter</taxon>
    </lineage>
</organism>
<dbReference type="GO" id="GO:0003677">
    <property type="term" value="F:DNA binding"/>
    <property type="evidence" value="ECO:0007669"/>
    <property type="project" value="UniProtKB-KW"/>
</dbReference>
<evidence type="ECO:0000256" key="3">
    <source>
        <dbReference type="ARBA" id="ARBA00023163"/>
    </source>
</evidence>
<reference evidence="5 6" key="2">
    <citation type="journal article" date="2016" name="Science">
        <title>A bacterium that degrades and assimilates poly(ethylene terephthalate).</title>
        <authorList>
            <person name="Yoshida S."/>
            <person name="Hiraga K."/>
            <person name="Takehana T."/>
            <person name="Taniguchi I."/>
            <person name="Yamaji H."/>
            <person name="Maeda Y."/>
            <person name="Toyohara K."/>
            <person name="Miyamoto K."/>
            <person name="Kimura Y."/>
            <person name="Oda K."/>
        </authorList>
    </citation>
    <scope>NUCLEOTIDE SEQUENCE [LARGE SCALE GENOMIC DNA]</scope>
    <source>
        <strain evidence="6">NBRC 110686 / TISTR 2288 / 201-F6</strain>
    </source>
</reference>
<evidence type="ECO:0000313" key="6">
    <source>
        <dbReference type="Proteomes" id="UP000037660"/>
    </source>
</evidence>
<dbReference type="RefSeq" id="WP_054018495.1">
    <property type="nucleotide sequence ID" value="NZ_BBYR01000007.1"/>
</dbReference>
<dbReference type="PRINTS" id="PR00778">
    <property type="entry name" value="HTHARSR"/>
</dbReference>
<dbReference type="Pfam" id="PF01022">
    <property type="entry name" value="HTH_5"/>
    <property type="match status" value="1"/>
</dbReference>
<dbReference type="SMART" id="SM00418">
    <property type="entry name" value="HTH_ARSR"/>
    <property type="match status" value="1"/>
</dbReference>
<dbReference type="PANTHER" id="PTHR43132">
    <property type="entry name" value="ARSENICAL RESISTANCE OPERON REPRESSOR ARSR-RELATED"/>
    <property type="match status" value="1"/>
</dbReference>
<dbReference type="STRING" id="1547922.ISF6_4534"/>
<keyword evidence="6" id="KW-1185">Reference proteome</keyword>
<dbReference type="InterPro" id="IPR036390">
    <property type="entry name" value="WH_DNA-bd_sf"/>
</dbReference>
<dbReference type="InterPro" id="IPR036388">
    <property type="entry name" value="WH-like_DNA-bd_sf"/>
</dbReference>
<feature type="domain" description="HTH arsR-type" evidence="4">
    <location>
        <begin position="4"/>
        <end position="98"/>
    </location>
</feature>
<dbReference type="Proteomes" id="UP000037660">
    <property type="component" value="Unassembled WGS sequence"/>
</dbReference>
<dbReference type="AlphaFoldDB" id="A0A0K8NVQ5"/>
<dbReference type="CDD" id="cd00090">
    <property type="entry name" value="HTH_ARSR"/>
    <property type="match status" value="1"/>
</dbReference>
<keyword evidence="1" id="KW-0805">Transcription regulation</keyword>
<dbReference type="OrthoDB" id="5296924at2"/>
<name>A0A0K8NVQ5_PISS1</name>
<dbReference type="PANTHER" id="PTHR43132:SF9">
    <property type="entry name" value="ARSR FAMILY TRANSCRIPTIONAL REGULATORY PROTEIN"/>
    <property type="match status" value="1"/>
</dbReference>
<protein>
    <submittedName>
        <fullName evidence="5">Transcriptional regulator</fullName>
    </submittedName>
</protein>
<accession>A0A0K8NVQ5</accession>
<evidence type="ECO:0000259" key="4">
    <source>
        <dbReference type="PROSITE" id="PS50987"/>
    </source>
</evidence>
<keyword evidence="3" id="KW-0804">Transcription</keyword>
<dbReference type="GO" id="GO:0003700">
    <property type="term" value="F:DNA-binding transcription factor activity"/>
    <property type="evidence" value="ECO:0007669"/>
    <property type="project" value="InterPro"/>
</dbReference>
<evidence type="ECO:0000256" key="2">
    <source>
        <dbReference type="ARBA" id="ARBA00023125"/>
    </source>
</evidence>
<comment type="caution">
    <text evidence="5">The sequence shown here is derived from an EMBL/GenBank/DDBJ whole genome shotgun (WGS) entry which is preliminary data.</text>
</comment>
<dbReference type="InterPro" id="IPR001845">
    <property type="entry name" value="HTH_ArsR_DNA-bd_dom"/>
</dbReference>
<keyword evidence="2" id="KW-0238">DNA-binding</keyword>
<dbReference type="InterPro" id="IPR011991">
    <property type="entry name" value="ArsR-like_HTH"/>
</dbReference>
<proteinExistence type="predicted"/>
<dbReference type="NCBIfam" id="NF033788">
    <property type="entry name" value="HTH_metalloreg"/>
    <property type="match status" value="1"/>
</dbReference>
<evidence type="ECO:0000313" key="5">
    <source>
        <dbReference type="EMBL" id="GAP34359.1"/>
    </source>
</evidence>
<reference evidence="6" key="1">
    <citation type="submission" date="2015-07" db="EMBL/GenBank/DDBJ databases">
        <title>Discovery of a poly(ethylene terephthalate assimilation.</title>
        <authorList>
            <person name="Yoshida S."/>
            <person name="Hiraga K."/>
            <person name="Takehana T."/>
            <person name="Taniguchi I."/>
            <person name="Yamaji H."/>
            <person name="Maeda Y."/>
            <person name="Toyohara K."/>
            <person name="Miyamoto K."/>
            <person name="Kimura Y."/>
            <person name="Oda K."/>
        </authorList>
    </citation>
    <scope>NUCLEOTIDE SEQUENCE [LARGE SCALE GENOMIC DNA]</scope>
    <source>
        <strain evidence="6">NBRC 110686 / TISTR 2288 / 201-F6</strain>
    </source>
</reference>
<evidence type="ECO:0000256" key="1">
    <source>
        <dbReference type="ARBA" id="ARBA00023015"/>
    </source>
</evidence>
<sequence length="119" mass="13053">MEDLPPEALDRVAAYFQALSEPTRLQLLNRLRTGEHNVGELAQACGCTSANVSRHLAVLMQQGLVEREGRGTAVYYRIADDSVYALCDLVCGNIARQLERGAGGREVFLRAAAPRPARR</sequence>
<dbReference type="PROSITE" id="PS50987">
    <property type="entry name" value="HTH_ARSR_2"/>
    <property type="match status" value="1"/>
</dbReference>
<dbReference type="Gene3D" id="1.10.10.10">
    <property type="entry name" value="Winged helix-like DNA-binding domain superfamily/Winged helix DNA-binding domain"/>
    <property type="match status" value="1"/>
</dbReference>
<dbReference type="SUPFAM" id="SSF46785">
    <property type="entry name" value="Winged helix' DNA-binding domain"/>
    <property type="match status" value="1"/>
</dbReference>